<protein>
    <submittedName>
        <fullName evidence="1">Uncharacterized protein</fullName>
    </submittedName>
</protein>
<gene>
    <name evidence="1" type="ORF">V8G54_033273</name>
</gene>
<evidence type="ECO:0000313" key="2">
    <source>
        <dbReference type="Proteomes" id="UP001374535"/>
    </source>
</evidence>
<proteinExistence type="predicted"/>
<dbReference type="AlphaFoldDB" id="A0AAQ3MNP3"/>
<dbReference type="Proteomes" id="UP001374535">
    <property type="component" value="Chromosome 10"/>
</dbReference>
<sequence>MKSCAVDGKRIDERLNKLESKRDEIASLFKTSTPQISKKCEICTSTYHYTDECPNLVKLLWRTYLKLLLQTCLEEIDHIKVIMTYPPIDCVSVRRQALRLKHCYECVSMAIVGIILENLLIFHGRSYDDRCIKMFNQLMRKELKVVLKENKRMNCKFDHSVVTIEELEDLEVMTVEDCQILWKHVCNVSMKGKIVKRLVNKPFKSKLANTRTKVVADLVKD</sequence>
<accession>A0AAQ3MNP3</accession>
<name>A0AAQ3MNP3_VIGMU</name>
<reference evidence="1 2" key="1">
    <citation type="journal article" date="2023" name="Life. Sci Alliance">
        <title>Evolutionary insights into 3D genome organization and epigenetic landscape of Vigna mungo.</title>
        <authorList>
            <person name="Junaid A."/>
            <person name="Singh B."/>
            <person name="Bhatia S."/>
        </authorList>
    </citation>
    <scope>NUCLEOTIDE SEQUENCE [LARGE SCALE GENOMIC DNA]</scope>
    <source>
        <strain evidence="1">Urdbean</strain>
    </source>
</reference>
<keyword evidence="2" id="KW-1185">Reference proteome</keyword>
<organism evidence="1 2">
    <name type="scientific">Vigna mungo</name>
    <name type="common">Black gram</name>
    <name type="synonym">Phaseolus mungo</name>
    <dbReference type="NCBI Taxonomy" id="3915"/>
    <lineage>
        <taxon>Eukaryota</taxon>
        <taxon>Viridiplantae</taxon>
        <taxon>Streptophyta</taxon>
        <taxon>Embryophyta</taxon>
        <taxon>Tracheophyta</taxon>
        <taxon>Spermatophyta</taxon>
        <taxon>Magnoliopsida</taxon>
        <taxon>eudicotyledons</taxon>
        <taxon>Gunneridae</taxon>
        <taxon>Pentapetalae</taxon>
        <taxon>rosids</taxon>
        <taxon>fabids</taxon>
        <taxon>Fabales</taxon>
        <taxon>Fabaceae</taxon>
        <taxon>Papilionoideae</taxon>
        <taxon>50 kb inversion clade</taxon>
        <taxon>NPAAA clade</taxon>
        <taxon>indigoferoid/millettioid clade</taxon>
        <taxon>Phaseoleae</taxon>
        <taxon>Vigna</taxon>
    </lineage>
</organism>
<evidence type="ECO:0000313" key="1">
    <source>
        <dbReference type="EMBL" id="WVY94185.1"/>
    </source>
</evidence>
<dbReference type="EMBL" id="CP144691">
    <property type="protein sequence ID" value="WVY94185.1"/>
    <property type="molecule type" value="Genomic_DNA"/>
</dbReference>